<feature type="transmembrane region" description="Helical" evidence="3">
    <location>
        <begin position="128"/>
        <end position="150"/>
    </location>
</feature>
<dbReference type="AlphaFoldDB" id="A0A137P6S2"/>
<evidence type="ECO:0000313" key="5">
    <source>
        <dbReference type="Proteomes" id="UP000070444"/>
    </source>
</evidence>
<comment type="similarity">
    <text evidence="1">Belongs to the multi antimicrobial extrusion (MATE) (TC 2.A.66.1) family.</text>
</comment>
<organism evidence="4 5">
    <name type="scientific">Conidiobolus coronatus (strain ATCC 28846 / CBS 209.66 / NRRL 28638)</name>
    <name type="common">Delacroixia coronata</name>
    <dbReference type="NCBI Taxonomy" id="796925"/>
    <lineage>
        <taxon>Eukaryota</taxon>
        <taxon>Fungi</taxon>
        <taxon>Fungi incertae sedis</taxon>
        <taxon>Zoopagomycota</taxon>
        <taxon>Entomophthoromycotina</taxon>
        <taxon>Entomophthoromycetes</taxon>
        <taxon>Entomophthorales</taxon>
        <taxon>Ancylistaceae</taxon>
        <taxon>Conidiobolus</taxon>
    </lineage>
</organism>
<feature type="transmembrane region" description="Helical" evidence="3">
    <location>
        <begin position="81"/>
        <end position="107"/>
    </location>
</feature>
<dbReference type="GO" id="GO:0042910">
    <property type="term" value="F:xenobiotic transmembrane transporter activity"/>
    <property type="evidence" value="ECO:0007669"/>
    <property type="project" value="InterPro"/>
</dbReference>
<keyword evidence="5" id="KW-1185">Reference proteome</keyword>
<evidence type="ECO:0000313" key="4">
    <source>
        <dbReference type="EMBL" id="KXN70695.1"/>
    </source>
</evidence>
<dbReference type="GO" id="GO:0016020">
    <property type="term" value="C:membrane"/>
    <property type="evidence" value="ECO:0007669"/>
    <property type="project" value="InterPro"/>
</dbReference>
<evidence type="ECO:0000256" key="2">
    <source>
        <dbReference type="SAM" id="MobiDB-lite"/>
    </source>
</evidence>
<proteinExistence type="inferred from homology"/>
<evidence type="ECO:0000256" key="1">
    <source>
        <dbReference type="ARBA" id="ARBA00010199"/>
    </source>
</evidence>
<name>A0A137P6S2_CONC2</name>
<feature type="transmembrane region" description="Helical" evidence="3">
    <location>
        <begin position="273"/>
        <end position="300"/>
    </location>
</feature>
<dbReference type="InterPro" id="IPR002528">
    <property type="entry name" value="MATE_fam"/>
</dbReference>
<feature type="transmembrane region" description="Helical" evidence="3">
    <location>
        <begin position="196"/>
        <end position="221"/>
    </location>
</feature>
<feature type="transmembrane region" description="Helical" evidence="3">
    <location>
        <begin position="306"/>
        <end position="330"/>
    </location>
</feature>
<feature type="transmembrane region" description="Helical" evidence="3">
    <location>
        <begin position="49"/>
        <end position="69"/>
    </location>
</feature>
<feature type="transmembrane region" description="Helical" evidence="3">
    <location>
        <begin position="162"/>
        <end position="184"/>
    </location>
</feature>
<dbReference type="NCBIfam" id="TIGR00797">
    <property type="entry name" value="matE"/>
    <property type="match status" value="1"/>
</dbReference>
<feature type="transmembrane region" description="Helical" evidence="3">
    <location>
        <begin position="351"/>
        <end position="370"/>
    </location>
</feature>
<dbReference type="EMBL" id="KQ964495">
    <property type="protein sequence ID" value="KXN70695.1"/>
    <property type="molecule type" value="Genomic_DNA"/>
</dbReference>
<reference evidence="4 5" key="1">
    <citation type="journal article" date="2015" name="Genome Biol. Evol.">
        <title>Phylogenomic analyses indicate that early fungi evolved digesting cell walls of algal ancestors of land plants.</title>
        <authorList>
            <person name="Chang Y."/>
            <person name="Wang S."/>
            <person name="Sekimoto S."/>
            <person name="Aerts A.L."/>
            <person name="Choi C."/>
            <person name="Clum A."/>
            <person name="LaButti K.M."/>
            <person name="Lindquist E.A."/>
            <person name="Yee Ngan C."/>
            <person name="Ohm R.A."/>
            <person name="Salamov A.A."/>
            <person name="Grigoriev I.V."/>
            <person name="Spatafora J.W."/>
            <person name="Berbee M.L."/>
        </authorList>
    </citation>
    <scope>NUCLEOTIDE SEQUENCE [LARGE SCALE GENOMIC DNA]</scope>
    <source>
        <strain evidence="4 5">NRRL 28638</strain>
    </source>
</reference>
<dbReference type="STRING" id="796925.A0A137P6S2"/>
<feature type="transmembrane region" description="Helical" evidence="3">
    <location>
        <begin position="227"/>
        <end position="252"/>
    </location>
</feature>
<accession>A0A137P6S2</accession>
<protein>
    <submittedName>
        <fullName evidence="4">Mate-domain-containing protein</fullName>
    </submittedName>
</protein>
<dbReference type="PANTHER" id="PTHR11206">
    <property type="entry name" value="MULTIDRUG RESISTANCE PROTEIN"/>
    <property type="match status" value="1"/>
</dbReference>
<feature type="transmembrane region" description="Helical" evidence="3">
    <location>
        <begin position="423"/>
        <end position="445"/>
    </location>
</feature>
<gene>
    <name evidence="4" type="ORF">CONCODRAFT_78717</name>
</gene>
<dbReference type="Pfam" id="PF01554">
    <property type="entry name" value="MatE"/>
    <property type="match status" value="2"/>
</dbReference>
<keyword evidence="3" id="KW-0472">Membrane</keyword>
<feature type="region of interest" description="Disordered" evidence="2">
    <location>
        <begin position="1"/>
        <end position="27"/>
    </location>
</feature>
<dbReference type="OrthoDB" id="2126698at2759"/>
<dbReference type="GO" id="GO:0015297">
    <property type="term" value="F:antiporter activity"/>
    <property type="evidence" value="ECO:0007669"/>
    <property type="project" value="InterPro"/>
</dbReference>
<keyword evidence="3" id="KW-0812">Transmembrane</keyword>
<evidence type="ECO:0000256" key="3">
    <source>
        <dbReference type="SAM" id="Phobius"/>
    </source>
</evidence>
<sequence>MSLNNTTENQLTRPIPTETQPLLPSPNQSPDLSVQCITLKSVIDQVIQLAKLTLPLTLSMTMLGGLSIASNSYLGMTGTELLAAATLSMSYLGVTTIMPLMGLMTALDTLISQAHTNPYASKELPSIYLQRAIIIASLAMIPCTIVLWQFEAIALYLGQDEIIAELGGKFTRFIGFICFPLILYHNVRAYLTSQGVILPFFISSILLTPIQVILIKSVLYIELFDDPILVIPFVTTINLTISLATLIVLGAWRGGFKHWVPFSTRSFRGFKEFLSLGAGGMVLTCAEIWCIECFTLFSSYLGPEALAAQSVISTCFSICVLMCMGLQAAATIRIGNLLGAGQYKMASVTSYATIIFSAILGIIGWLWIQFNSKTFTKLFTNDPDLIESCIKILQIVSIHFVFRSVNNVSSGVLRGQGRQGLAATVQIVTGYLVGIPLGYTLAFVYNLGLLGLWIGLGTFHFLGSLGQLGIIYLTDWNEQVRLAKERIQSSQ</sequence>
<feature type="transmembrane region" description="Helical" evidence="3">
    <location>
        <begin position="451"/>
        <end position="474"/>
    </location>
</feature>
<keyword evidence="3" id="KW-1133">Transmembrane helix</keyword>
<dbReference type="Proteomes" id="UP000070444">
    <property type="component" value="Unassembled WGS sequence"/>
</dbReference>